<comment type="similarity">
    <text evidence="1">Belongs to the multicopper oxidase family.</text>
</comment>
<keyword evidence="2" id="KW-0479">Metal-binding</keyword>
<accession>A0A232M387</accession>
<feature type="domain" description="Plastocyanin-like" evidence="5">
    <location>
        <begin position="222"/>
        <end position="356"/>
    </location>
</feature>
<dbReference type="CDD" id="cd04205">
    <property type="entry name" value="CuRO_2_LCC_like"/>
    <property type="match status" value="1"/>
</dbReference>
<evidence type="ECO:0000256" key="4">
    <source>
        <dbReference type="ARBA" id="ARBA00023008"/>
    </source>
</evidence>
<organism evidence="7 8">
    <name type="scientific">Elaphomyces granulatus</name>
    <dbReference type="NCBI Taxonomy" id="519963"/>
    <lineage>
        <taxon>Eukaryota</taxon>
        <taxon>Fungi</taxon>
        <taxon>Dikarya</taxon>
        <taxon>Ascomycota</taxon>
        <taxon>Pezizomycotina</taxon>
        <taxon>Eurotiomycetes</taxon>
        <taxon>Eurotiomycetidae</taxon>
        <taxon>Eurotiales</taxon>
        <taxon>Elaphomycetaceae</taxon>
        <taxon>Elaphomyces</taxon>
    </lineage>
</organism>
<dbReference type="InterPro" id="IPR011707">
    <property type="entry name" value="Cu-oxidase-like_N"/>
</dbReference>
<evidence type="ECO:0000259" key="6">
    <source>
        <dbReference type="Pfam" id="PF07732"/>
    </source>
</evidence>
<dbReference type="OrthoDB" id="2121828at2759"/>
<dbReference type="SUPFAM" id="SSF49503">
    <property type="entry name" value="Cupredoxins"/>
    <property type="match status" value="2"/>
</dbReference>
<evidence type="ECO:0000256" key="3">
    <source>
        <dbReference type="ARBA" id="ARBA00023002"/>
    </source>
</evidence>
<evidence type="ECO:0008006" key="9">
    <source>
        <dbReference type="Google" id="ProtNLM"/>
    </source>
</evidence>
<evidence type="ECO:0000259" key="5">
    <source>
        <dbReference type="Pfam" id="PF00394"/>
    </source>
</evidence>
<dbReference type="InterPro" id="IPR001117">
    <property type="entry name" value="Cu-oxidase_2nd"/>
</dbReference>
<name>A0A232M387_9EURO</name>
<dbReference type="Pfam" id="PF00394">
    <property type="entry name" value="Cu-oxidase"/>
    <property type="match status" value="1"/>
</dbReference>
<evidence type="ECO:0000256" key="2">
    <source>
        <dbReference type="ARBA" id="ARBA00022723"/>
    </source>
</evidence>
<dbReference type="GO" id="GO:0005507">
    <property type="term" value="F:copper ion binding"/>
    <property type="evidence" value="ECO:0007669"/>
    <property type="project" value="InterPro"/>
</dbReference>
<dbReference type="CDD" id="cd04206">
    <property type="entry name" value="CuRO_1_LCC_like"/>
    <property type="match status" value="1"/>
</dbReference>
<dbReference type="InterPro" id="IPR045087">
    <property type="entry name" value="Cu-oxidase_fam"/>
</dbReference>
<feature type="domain" description="Plastocyanin-like" evidence="6">
    <location>
        <begin position="84"/>
        <end position="195"/>
    </location>
</feature>
<dbReference type="EMBL" id="NPHW01002726">
    <property type="protein sequence ID" value="OXV10863.1"/>
    <property type="molecule type" value="Genomic_DNA"/>
</dbReference>
<dbReference type="Gene3D" id="2.60.40.420">
    <property type="entry name" value="Cupredoxins - blue copper proteins"/>
    <property type="match status" value="2"/>
</dbReference>
<keyword evidence="3" id="KW-0560">Oxidoreductase</keyword>
<proteinExistence type="inferred from homology"/>
<evidence type="ECO:0000256" key="1">
    <source>
        <dbReference type="ARBA" id="ARBA00010609"/>
    </source>
</evidence>
<dbReference type="PANTHER" id="PTHR11709">
    <property type="entry name" value="MULTI-COPPER OXIDASE"/>
    <property type="match status" value="1"/>
</dbReference>
<dbReference type="InterPro" id="IPR008972">
    <property type="entry name" value="Cupredoxin"/>
</dbReference>
<dbReference type="PANTHER" id="PTHR11709:SF394">
    <property type="entry name" value="FI03373P-RELATED"/>
    <property type="match status" value="1"/>
</dbReference>
<dbReference type="Proteomes" id="UP000243515">
    <property type="component" value="Unassembled WGS sequence"/>
</dbReference>
<gene>
    <name evidence="7" type="ORF">Egran_01377</name>
</gene>
<dbReference type="Pfam" id="PF07732">
    <property type="entry name" value="Cu-oxidase_3"/>
    <property type="match status" value="1"/>
</dbReference>
<comment type="caution">
    <text evidence="7">The sequence shown here is derived from an EMBL/GenBank/DDBJ whole genome shotgun (WGS) entry which is preliminary data.</text>
</comment>
<sequence>MFNVVGQAMSSATIAFQQEWSYYLVGLQLLYNPWRSINGGHHSNNTQGSHPPPLQLNIQLHPEEHAGRPPTTHFLHWRANSGYRRPDGVRKYVFLINDQFPGPTVEVRSGDTVTISVDNELEDEGLSIHWHGLHMRNANLMDGVAGVTQCDILPAASFVYNFTISADQSGTFWYHAHSSTQRADGLYGGFVVHKPFSRPTSRSAGSSDAAASEAFKHGYEKDVLLLIGDWYHRQARDVLSWYMRAGSFGNEPVPDSLVINGIGHFDCSNAVPARPVDCIDSSNFSHRPYLYLDPRIAYRVRVINTGSLAGFTLRFARETLQLIHLDGGIPVELQPDQNDVASAGILFPGQRMDFVLRRREIHSMQHSKDPSSSLTVELDRSYPNPALTPRQIFPIIITANVDNRRKAPETTTNTTNNKNKYRQVDIDISRVPSASSVLALLPAKAHETHVVYTKIEKLSRNHNVPYGFINRTCWRPQRDPPRPLIGLPR</sequence>
<keyword evidence="8" id="KW-1185">Reference proteome</keyword>
<reference evidence="7 8" key="1">
    <citation type="journal article" date="2015" name="Environ. Microbiol.">
        <title>Metagenome sequence of Elaphomyces granulatus from sporocarp tissue reveals Ascomycota ectomycorrhizal fingerprints of genome expansion and a Proteobacteria-rich microbiome.</title>
        <authorList>
            <person name="Quandt C.A."/>
            <person name="Kohler A."/>
            <person name="Hesse C.N."/>
            <person name="Sharpton T.J."/>
            <person name="Martin F."/>
            <person name="Spatafora J.W."/>
        </authorList>
    </citation>
    <scope>NUCLEOTIDE SEQUENCE [LARGE SCALE GENOMIC DNA]</scope>
    <source>
        <strain evidence="7 8">OSC145934</strain>
    </source>
</reference>
<evidence type="ECO:0000313" key="7">
    <source>
        <dbReference type="EMBL" id="OXV10863.1"/>
    </source>
</evidence>
<protein>
    <recommendedName>
        <fullName evidence="9">Plastocyanin-like domain-containing protein</fullName>
    </recommendedName>
</protein>
<dbReference type="AlphaFoldDB" id="A0A232M387"/>
<evidence type="ECO:0000313" key="8">
    <source>
        <dbReference type="Proteomes" id="UP000243515"/>
    </source>
</evidence>
<keyword evidence="4" id="KW-0186">Copper</keyword>
<dbReference type="GO" id="GO:0016491">
    <property type="term" value="F:oxidoreductase activity"/>
    <property type="evidence" value="ECO:0007669"/>
    <property type="project" value="UniProtKB-KW"/>
</dbReference>